<evidence type="ECO:0000256" key="5">
    <source>
        <dbReference type="ARBA" id="ARBA00023326"/>
    </source>
</evidence>
<evidence type="ECO:0000256" key="7">
    <source>
        <dbReference type="SAM" id="SignalP"/>
    </source>
</evidence>
<evidence type="ECO:0000259" key="8">
    <source>
        <dbReference type="Pfam" id="PF00759"/>
    </source>
</evidence>
<proteinExistence type="inferred from homology"/>
<dbReference type="SUPFAM" id="SSF69318">
    <property type="entry name" value="Integrin alpha N-terminal domain"/>
    <property type="match status" value="1"/>
</dbReference>
<dbReference type="InterPro" id="IPR014756">
    <property type="entry name" value="Ig_E-set"/>
</dbReference>
<dbReference type="Gene3D" id="1.50.10.10">
    <property type="match status" value="1"/>
</dbReference>
<keyword evidence="11" id="KW-1185">Reference proteome</keyword>
<dbReference type="InterPro" id="IPR028994">
    <property type="entry name" value="Integrin_alpha_N"/>
</dbReference>
<dbReference type="InterPro" id="IPR001701">
    <property type="entry name" value="Glyco_hydro_9"/>
</dbReference>
<keyword evidence="4" id="KW-0326">Glycosidase</keyword>
<gene>
    <name evidence="10" type="ORF">ACTOB_004957</name>
</gene>
<organism evidence="10 11">
    <name type="scientific">Actinoplanes oblitus</name>
    <dbReference type="NCBI Taxonomy" id="3040509"/>
    <lineage>
        <taxon>Bacteria</taxon>
        <taxon>Bacillati</taxon>
        <taxon>Actinomycetota</taxon>
        <taxon>Actinomycetes</taxon>
        <taxon>Micromonosporales</taxon>
        <taxon>Micromonosporaceae</taxon>
        <taxon>Actinoplanes</taxon>
    </lineage>
</organism>
<reference evidence="10 11" key="1">
    <citation type="submission" date="2023-06" db="EMBL/GenBank/DDBJ databases">
        <authorList>
            <person name="Yushchuk O."/>
            <person name="Binda E."/>
            <person name="Ruckert-Reed C."/>
            <person name="Fedorenko V."/>
            <person name="Kalinowski J."/>
            <person name="Marinelli F."/>
        </authorList>
    </citation>
    <scope>NUCLEOTIDE SEQUENCE [LARGE SCALE GENOMIC DNA]</scope>
    <source>
        <strain evidence="10 11">NRRL 3884</strain>
    </source>
</reference>
<dbReference type="Pfam" id="PF00759">
    <property type="entry name" value="Glyco_hydro_9"/>
    <property type="match status" value="1"/>
</dbReference>
<keyword evidence="3" id="KW-0119">Carbohydrate metabolism</keyword>
<keyword evidence="7" id="KW-0732">Signal</keyword>
<feature type="chain" id="PRO_5045584206" evidence="7">
    <location>
        <begin position="22"/>
        <end position="871"/>
    </location>
</feature>
<dbReference type="GO" id="GO:0016787">
    <property type="term" value="F:hydrolase activity"/>
    <property type="evidence" value="ECO:0007669"/>
    <property type="project" value="UniProtKB-KW"/>
</dbReference>
<dbReference type="Proteomes" id="UP001240150">
    <property type="component" value="Chromosome"/>
</dbReference>
<dbReference type="RefSeq" id="WP_284914199.1">
    <property type="nucleotide sequence ID" value="NZ_CP126980.1"/>
</dbReference>
<sequence length="871" mass="90737">MRAPLTAALTAVVLCTGSAVAVTPARAAVTSYIRVNQVGYPADGPKVAFLLGGTAQAGSTFQVVDTTGTPRLSGTVGANLGSWNSSYSAVAPIDFSSLRAAGRYSIKVAGVTTSPTFGIGTPDGLYAPVSATMTRFFQANRDGADVLPGVLDRKPAHLADASANVYKTPTFDKNGAIVGALTKAGTATVDVAGGWFDAGDYLKFTHTTAYALDTLLVAQRSGAPDTTRAAEIDFGLGWLDKMWDDTTNVLYAQVGIGSGEQNQKYYGDHDSWRLPEQDDTVTDPAGTGQYYQRYRPVFRANEPGAKLSPNLAGRVAAAFALAAQVHASSDPARARTELAKAAAIYGIAKTTSVGELVTAFPHDYYGEDAWTDDMTLGAVELHLAAKALGDARATTWLSQAAQYAGQYLAGDYRDTLNLYDVSSLAHADLITAIGSTTGLAVTPAQLTGSLEEQLDAGVARAAADRFRAGAVYSDYDSTSHTLGLIAQAVRYRDVTGSTRYATFAQQQANWILGGNPWGTSLIVGVGTTYPKCPHHQVANLAGSLTGGGDVLAGAAVNGPNGTATFEDFESSDAGRACPADGVDHYAAFNGNGARYLDNYDAWMSNEPAIDFASTGALAFSLLGRGPGSGDGPAAHTDTIGVFRPADHKAYLRTSLTAGNNDVPAFAVGSGSQVPVIGDWDGDGIDGWGYFDPADRSFHLRDALSAGGFDIEFTAAYAAAGDVPIAGDFDGDGRDTVGTWRPGDQTVRLRNTSTAGAAEVSQAFGKSTGTPLTGDWDGDGSDSLGYYDPADRSFHLRNALTGSGGSDYALVYGAAGDVPVTGDWDGDGRDTIGVRRPSTKEFLLRDSNSSGDADVHVAYGVTTDRPMVGDWK</sequence>
<evidence type="ECO:0000256" key="2">
    <source>
        <dbReference type="ARBA" id="ARBA00022801"/>
    </source>
</evidence>
<keyword evidence="5" id="KW-0624">Polysaccharide degradation</keyword>
<dbReference type="EMBL" id="CP126980">
    <property type="protein sequence ID" value="WIM92992.1"/>
    <property type="molecule type" value="Genomic_DNA"/>
</dbReference>
<dbReference type="Gene3D" id="2.60.40.10">
    <property type="entry name" value="Immunoglobulins"/>
    <property type="match status" value="1"/>
</dbReference>
<accession>A0ABY8W653</accession>
<evidence type="ECO:0000256" key="1">
    <source>
        <dbReference type="ARBA" id="ARBA00007072"/>
    </source>
</evidence>
<dbReference type="PANTHER" id="PTHR22298">
    <property type="entry name" value="ENDO-1,4-BETA-GLUCANASE"/>
    <property type="match status" value="1"/>
</dbReference>
<dbReference type="SUPFAM" id="SSF81296">
    <property type="entry name" value="E set domains"/>
    <property type="match status" value="1"/>
</dbReference>
<feature type="region of interest" description="Disordered" evidence="6">
    <location>
        <begin position="757"/>
        <end position="778"/>
    </location>
</feature>
<dbReference type="InterPro" id="IPR004197">
    <property type="entry name" value="Cellulase_Ig-like"/>
</dbReference>
<feature type="domain" description="Cellulase Ig-like" evidence="9">
    <location>
        <begin position="30"/>
        <end position="112"/>
    </location>
</feature>
<evidence type="ECO:0000256" key="6">
    <source>
        <dbReference type="SAM" id="MobiDB-lite"/>
    </source>
</evidence>
<evidence type="ECO:0000259" key="9">
    <source>
        <dbReference type="Pfam" id="PF02927"/>
    </source>
</evidence>
<dbReference type="SUPFAM" id="SSF48208">
    <property type="entry name" value="Six-hairpin glycosidases"/>
    <property type="match status" value="1"/>
</dbReference>
<evidence type="ECO:0000256" key="3">
    <source>
        <dbReference type="ARBA" id="ARBA00023277"/>
    </source>
</evidence>
<dbReference type="InterPro" id="IPR008928">
    <property type="entry name" value="6-hairpin_glycosidase_sf"/>
</dbReference>
<comment type="similarity">
    <text evidence="1">Belongs to the glycosyl hydrolase 9 (cellulase E) family.</text>
</comment>
<feature type="signal peptide" evidence="7">
    <location>
        <begin position="1"/>
        <end position="21"/>
    </location>
</feature>
<keyword evidence="2 10" id="KW-0378">Hydrolase</keyword>
<evidence type="ECO:0000256" key="4">
    <source>
        <dbReference type="ARBA" id="ARBA00023295"/>
    </source>
</evidence>
<dbReference type="CDD" id="cd02850">
    <property type="entry name" value="E_set_Cellulase_N"/>
    <property type="match status" value="1"/>
</dbReference>
<evidence type="ECO:0000313" key="10">
    <source>
        <dbReference type="EMBL" id="WIM92992.1"/>
    </source>
</evidence>
<dbReference type="InterPro" id="IPR013783">
    <property type="entry name" value="Ig-like_fold"/>
</dbReference>
<feature type="domain" description="Glycoside hydrolase family 9" evidence="8">
    <location>
        <begin position="126"/>
        <end position="613"/>
    </location>
</feature>
<protein>
    <submittedName>
        <fullName evidence="10">Glycoside hydrolase family 9 protein</fullName>
    </submittedName>
</protein>
<dbReference type="Pfam" id="PF02927">
    <property type="entry name" value="CelD_N"/>
    <property type="match status" value="1"/>
</dbReference>
<evidence type="ECO:0000313" key="11">
    <source>
        <dbReference type="Proteomes" id="UP001240150"/>
    </source>
</evidence>
<dbReference type="InterPro" id="IPR012341">
    <property type="entry name" value="6hp_glycosidase-like_sf"/>
</dbReference>
<name>A0ABY8W653_9ACTN</name>